<comment type="caution">
    <text evidence="4">The sequence shown here is derived from an EMBL/GenBank/DDBJ whole genome shotgun (WGS) entry which is preliminary data.</text>
</comment>
<accession>A0A3R7I7H9</accession>
<proteinExistence type="predicted"/>
<feature type="compositionally biased region" description="Basic and acidic residues" evidence="1">
    <location>
        <begin position="111"/>
        <end position="120"/>
    </location>
</feature>
<dbReference type="GO" id="GO:0004803">
    <property type="term" value="F:transposase activity"/>
    <property type="evidence" value="ECO:0007669"/>
    <property type="project" value="InterPro"/>
</dbReference>
<dbReference type="Proteomes" id="UP000028058">
    <property type="component" value="Unassembled WGS sequence"/>
</dbReference>
<feature type="region of interest" description="Disordered" evidence="1">
    <location>
        <begin position="222"/>
        <end position="245"/>
    </location>
</feature>
<dbReference type="AlphaFoldDB" id="A0A3R7I7H9"/>
<feature type="region of interest" description="Disordered" evidence="1">
    <location>
        <begin position="183"/>
        <end position="207"/>
    </location>
</feature>
<evidence type="ECO:0000259" key="2">
    <source>
        <dbReference type="Pfam" id="PF01609"/>
    </source>
</evidence>
<name>A0A3R7I7H9_9ACTN</name>
<protein>
    <submittedName>
        <fullName evidence="4">IS5 family transposase</fullName>
    </submittedName>
</protein>
<organism evidence="4 5">
    <name type="scientific">Streptomyces xinghaiensis</name>
    <dbReference type="NCBI Taxonomy" id="1038928"/>
    <lineage>
        <taxon>Bacteria</taxon>
        <taxon>Bacillati</taxon>
        <taxon>Actinomycetota</taxon>
        <taxon>Actinomycetes</taxon>
        <taxon>Kitasatosporales</taxon>
        <taxon>Streptomycetaceae</taxon>
        <taxon>Streptomyces</taxon>
    </lineage>
</organism>
<dbReference type="PANTHER" id="PTHR30007:SF1">
    <property type="entry name" value="BLR1914 PROTEIN"/>
    <property type="match status" value="1"/>
</dbReference>
<evidence type="ECO:0000313" key="4">
    <source>
        <dbReference type="EMBL" id="RKM98866.1"/>
    </source>
</evidence>
<evidence type="ECO:0000259" key="3">
    <source>
        <dbReference type="Pfam" id="PF13340"/>
    </source>
</evidence>
<dbReference type="NCBIfam" id="NF033580">
    <property type="entry name" value="transpos_IS5_3"/>
    <property type="match status" value="1"/>
</dbReference>
<feature type="region of interest" description="Disordered" evidence="1">
    <location>
        <begin position="93"/>
        <end position="123"/>
    </location>
</feature>
<gene>
    <name evidence="4" type="ORF">SFRA_001020</name>
</gene>
<evidence type="ECO:0000256" key="1">
    <source>
        <dbReference type="SAM" id="MobiDB-lite"/>
    </source>
</evidence>
<dbReference type="EMBL" id="JNAD02000001">
    <property type="protein sequence ID" value="RKM98866.1"/>
    <property type="molecule type" value="Genomic_DNA"/>
</dbReference>
<dbReference type="PANTHER" id="PTHR30007">
    <property type="entry name" value="PHP DOMAIN PROTEIN"/>
    <property type="match status" value="1"/>
</dbReference>
<feature type="domain" description="Transposase IS4-like" evidence="2">
    <location>
        <begin position="144"/>
        <end position="272"/>
    </location>
</feature>
<evidence type="ECO:0000313" key="5">
    <source>
        <dbReference type="Proteomes" id="UP000028058"/>
    </source>
</evidence>
<dbReference type="Pfam" id="PF01609">
    <property type="entry name" value="DDE_Tnp_1"/>
    <property type="match status" value="1"/>
</dbReference>
<dbReference type="GO" id="GO:0006313">
    <property type="term" value="P:DNA transposition"/>
    <property type="evidence" value="ECO:0007669"/>
    <property type="project" value="InterPro"/>
</dbReference>
<reference evidence="4 5" key="1">
    <citation type="journal article" date="2014" name="Genome Announc.">
        <title>Draft Genome Sequence of Streptomyces fradiae ATCC 19609, a Strain Highly Sensitive to Antibiotics.</title>
        <authorList>
            <person name="Bekker O.B."/>
            <person name="Klimina K.M."/>
            <person name="Vatlin A.A."/>
            <person name="Zakharevich N.V."/>
            <person name="Kasianov A.S."/>
            <person name="Danilenko V.N."/>
        </authorList>
    </citation>
    <scope>NUCLEOTIDE SEQUENCE [LARGE SCALE GENOMIC DNA]</scope>
    <source>
        <strain evidence="4 5">ATCC 19609</strain>
    </source>
</reference>
<feature type="domain" description="Insertion element IS402-like" evidence="3">
    <location>
        <begin position="6"/>
        <end position="77"/>
    </location>
</feature>
<feature type="compositionally biased region" description="Low complexity" evidence="1">
    <location>
        <begin position="183"/>
        <end position="193"/>
    </location>
</feature>
<dbReference type="Pfam" id="PF13340">
    <property type="entry name" value="DUF4096"/>
    <property type="match status" value="1"/>
</dbReference>
<dbReference type="InterPro" id="IPR002559">
    <property type="entry name" value="Transposase_11"/>
</dbReference>
<dbReference type="GO" id="GO:0003677">
    <property type="term" value="F:DNA binding"/>
    <property type="evidence" value="ECO:0007669"/>
    <property type="project" value="InterPro"/>
</dbReference>
<keyword evidence="5" id="KW-1185">Reference proteome</keyword>
<dbReference type="InterPro" id="IPR025161">
    <property type="entry name" value="IS402-like_dom"/>
</dbReference>
<dbReference type="OrthoDB" id="4546548at2"/>
<sequence>MTRVQLTGAEWEFIGPYLPIGEYGPYPERLRQQFEGVIWRFKTGGQWWEMPAEFGAWSTVHNRFRQWRDAGVFEALMDEDVLTALEKAAAEAEKARSKGGDCDEQTGQETEGGRKREERRCIRRRRKPRLKAALLGRSRGGQSSKIHVVGDQKCRPLAFILTAGQAADSPQFIPVLRKVRVRGPLGRPRTRPGAVAGDKAYSSHGNRAHLRKRRIKAVIPEKKDQAANRKKKGSRGGRPVSHDADLYKGRNTVERLINKLKAWRGIATRYDKTPESYLAGLHLRASMIWLRDLTQTT</sequence>